<protein>
    <recommendedName>
        <fullName evidence="3">PqqD family protein</fullName>
    </recommendedName>
</protein>
<dbReference type="InterPro" id="IPR041881">
    <property type="entry name" value="PqqD_sf"/>
</dbReference>
<keyword evidence="2" id="KW-1185">Reference proteome</keyword>
<dbReference type="RefSeq" id="WP_124927228.1">
    <property type="nucleotide sequence ID" value="NZ_BMOH01000008.1"/>
</dbReference>
<reference evidence="1 2" key="1">
    <citation type="submission" date="2018-11" db="EMBL/GenBank/DDBJ databases">
        <title>The draft genome sequence of Amphritea balenae JAMM 1525T.</title>
        <authorList>
            <person name="Fang Z."/>
            <person name="Zhang Y."/>
            <person name="Han X."/>
        </authorList>
    </citation>
    <scope>NUCLEOTIDE SEQUENCE [LARGE SCALE GENOMIC DNA]</scope>
    <source>
        <strain evidence="1 2">JAMM 1525</strain>
    </source>
</reference>
<evidence type="ECO:0000313" key="1">
    <source>
        <dbReference type="EMBL" id="RRC97732.1"/>
    </source>
</evidence>
<dbReference type="AlphaFoldDB" id="A0A3P1SNB6"/>
<organism evidence="1 2">
    <name type="scientific">Amphritea balenae</name>
    <dbReference type="NCBI Taxonomy" id="452629"/>
    <lineage>
        <taxon>Bacteria</taxon>
        <taxon>Pseudomonadati</taxon>
        <taxon>Pseudomonadota</taxon>
        <taxon>Gammaproteobacteria</taxon>
        <taxon>Oceanospirillales</taxon>
        <taxon>Oceanospirillaceae</taxon>
        <taxon>Amphritea</taxon>
    </lineage>
</organism>
<dbReference type="Gene3D" id="1.10.10.1150">
    <property type="entry name" value="Coenzyme PQQ synthesis protein D (PqqD)"/>
    <property type="match status" value="1"/>
</dbReference>
<name>A0A3P1SNB6_9GAMM</name>
<gene>
    <name evidence="1" type="ORF">EHS89_16250</name>
</gene>
<proteinExistence type="predicted"/>
<comment type="caution">
    <text evidence="1">The sequence shown here is derived from an EMBL/GenBank/DDBJ whole genome shotgun (WGS) entry which is preliminary data.</text>
</comment>
<accession>A0A3P1SNB6</accession>
<dbReference type="Proteomes" id="UP000267535">
    <property type="component" value="Unassembled WGS sequence"/>
</dbReference>
<evidence type="ECO:0008006" key="3">
    <source>
        <dbReference type="Google" id="ProtNLM"/>
    </source>
</evidence>
<sequence length="124" mass="14229">MDTSQYFYRNVVFTRKGGKVALVDIHNPEHTTDMEDWLGIVISLADGKHTLQQLIDYMAAQYPASAPTELNKTIESVVERLTEGNMLKLTDKEIELPYYLSEPVERLSLDVARQKMHDDGYTQH</sequence>
<dbReference type="OrthoDB" id="6118814at2"/>
<dbReference type="EMBL" id="RQXV01000010">
    <property type="protein sequence ID" value="RRC97732.1"/>
    <property type="molecule type" value="Genomic_DNA"/>
</dbReference>
<evidence type="ECO:0000313" key="2">
    <source>
        <dbReference type="Proteomes" id="UP000267535"/>
    </source>
</evidence>